<evidence type="ECO:0000313" key="2">
    <source>
        <dbReference type="Proteomes" id="UP001596513"/>
    </source>
</evidence>
<dbReference type="PANTHER" id="PTHR35580:SF1">
    <property type="entry name" value="PHYTASE-LIKE DOMAIN-CONTAINING PROTEIN"/>
    <property type="match status" value="1"/>
</dbReference>
<dbReference type="InterPro" id="IPR052918">
    <property type="entry name" value="Motility_Chemotaxis_Reg"/>
</dbReference>
<dbReference type="PANTHER" id="PTHR35580">
    <property type="entry name" value="CELL SURFACE GLYCOPROTEIN (S-LAYER PROTEIN)-LIKE PROTEIN"/>
    <property type="match status" value="1"/>
</dbReference>
<gene>
    <name evidence="1" type="ORF">ACFQT0_31195</name>
</gene>
<reference evidence="2" key="1">
    <citation type="journal article" date="2019" name="Int. J. Syst. Evol. Microbiol.">
        <title>The Global Catalogue of Microorganisms (GCM) 10K type strain sequencing project: providing services to taxonomists for standard genome sequencing and annotation.</title>
        <authorList>
            <consortium name="The Broad Institute Genomics Platform"/>
            <consortium name="The Broad Institute Genome Sequencing Center for Infectious Disease"/>
            <person name="Wu L."/>
            <person name="Ma J."/>
        </authorList>
    </citation>
    <scope>NUCLEOTIDE SEQUENCE [LARGE SCALE GENOMIC DNA]</scope>
    <source>
        <strain evidence="2">JCM 19635</strain>
    </source>
</reference>
<keyword evidence="2" id="KW-1185">Reference proteome</keyword>
<evidence type="ECO:0000313" key="1">
    <source>
        <dbReference type="EMBL" id="MFC7671377.1"/>
    </source>
</evidence>
<proteinExistence type="predicted"/>
<organism evidence="1 2">
    <name type="scientific">Hymenobacter humi</name>
    <dbReference type="NCBI Taxonomy" id="1411620"/>
    <lineage>
        <taxon>Bacteria</taxon>
        <taxon>Pseudomonadati</taxon>
        <taxon>Bacteroidota</taxon>
        <taxon>Cytophagia</taxon>
        <taxon>Cytophagales</taxon>
        <taxon>Hymenobacteraceae</taxon>
        <taxon>Hymenobacter</taxon>
    </lineage>
</organism>
<dbReference type="Proteomes" id="UP001596513">
    <property type="component" value="Unassembled WGS sequence"/>
</dbReference>
<name>A0ABW2UG28_9BACT</name>
<protein>
    <submittedName>
        <fullName evidence="1">Uncharacterized protein</fullName>
    </submittedName>
</protein>
<dbReference type="RefSeq" id="WP_380207472.1">
    <property type="nucleotide sequence ID" value="NZ_JBHTEK010000007.1"/>
</dbReference>
<comment type="caution">
    <text evidence="1">The sequence shown here is derived from an EMBL/GenBank/DDBJ whole genome shotgun (WGS) entry which is preliminary data.</text>
</comment>
<accession>A0ABW2UG28</accession>
<dbReference type="EMBL" id="JBHTEK010000007">
    <property type="protein sequence ID" value="MFC7671377.1"/>
    <property type="molecule type" value="Genomic_DNA"/>
</dbReference>
<sequence length="234" mass="24731">MPNTNSGFLTRLRADGSAVVASTFLFRDNLSGTAPHLALDAADNPYVLAATFDALAPTPGCLAAGEVFVAKFDPSLQRQLLLARTELRFGLGVNAFEVDECENVHLAGVSYDNIPIVNPLPNSPTTITPNSSIARMFSLTLDARLARWTFGSFFGSLGHAHGRARFDKQGRLYANACVINGAGFPTTPGAYAATTRSGNARKDVVAYVLDQGTGPGPVVRAVTPAVPRAVPRTK</sequence>